<dbReference type="InterPro" id="IPR027417">
    <property type="entry name" value="P-loop_NTPase"/>
</dbReference>
<protein>
    <recommendedName>
        <fullName evidence="1">ATP-dependent DNA helicase</fullName>
        <ecNumber evidence="1">5.6.2.3</ecNumber>
    </recommendedName>
</protein>
<feature type="region of interest" description="Disordered" evidence="2">
    <location>
        <begin position="1"/>
        <end position="52"/>
    </location>
</feature>
<evidence type="ECO:0000259" key="4">
    <source>
        <dbReference type="Pfam" id="PF14214"/>
    </source>
</evidence>
<dbReference type="Pfam" id="PF05970">
    <property type="entry name" value="PIF1"/>
    <property type="match status" value="1"/>
</dbReference>
<comment type="similarity">
    <text evidence="1">Belongs to the helicase family.</text>
</comment>
<evidence type="ECO:0000256" key="1">
    <source>
        <dbReference type="RuleBase" id="RU363044"/>
    </source>
</evidence>
<reference evidence="6" key="1">
    <citation type="journal article" date="2025" name="Foods">
        <title>Unveiling the Microbial Signatures of Arabica Coffee Cherries: Insights into Ripeness Specific Diversity, Functional Traits, and Implications for Quality and Safety.</title>
        <authorList>
            <consortium name="RefSeq"/>
            <person name="Tenea G.N."/>
            <person name="Cifuentes V."/>
            <person name="Reyes P."/>
            <person name="Cevallos-Vallejos M."/>
        </authorList>
    </citation>
    <scope>NUCLEOTIDE SEQUENCE [LARGE SCALE GENOMIC DNA]</scope>
</reference>
<evidence type="ECO:0000313" key="7">
    <source>
        <dbReference type="RefSeq" id="XP_027120319.1"/>
    </source>
</evidence>
<keyword evidence="1" id="KW-0547">Nucleotide-binding</keyword>
<dbReference type="Pfam" id="PF21530">
    <property type="entry name" value="Pif1_2B_dom"/>
    <property type="match status" value="1"/>
</dbReference>
<evidence type="ECO:0000256" key="2">
    <source>
        <dbReference type="SAM" id="MobiDB-lite"/>
    </source>
</evidence>
<feature type="compositionally biased region" description="Basic and acidic residues" evidence="2">
    <location>
        <begin position="7"/>
        <end position="32"/>
    </location>
</feature>
<keyword evidence="1" id="KW-0234">DNA repair</keyword>
<dbReference type="InterPro" id="IPR049163">
    <property type="entry name" value="Pif1-like_2B_dom"/>
</dbReference>
<dbReference type="RefSeq" id="XP_027120319.1">
    <property type="nucleotide sequence ID" value="XM_027264518.1"/>
</dbReference>
<dbReference type="CDD" id="cd18809">
    <property type="entry name" value="SF1_C_RecD"/>
    <property type="match status" value="1"/>
</dbReference>
<name>A0A6P6WY11_COFAR</name>
<comment type="catalytic activity">
    <reaction evidence="1">
        <text>ATP + H2O = ADP + phosphate + H(+)</text>
        <dbReference type="Rhea" id="RHEA:13065"/>
        <dbReference type="ChEBI" id="CHEBI:15377"/>
        <dbReference type="ChEBI" id="CHEBI:15378"/>
        <dbReference type="ChEBI" id="CHEBI:30616"/>
        <dbReference type="ChEBI" id="CHEBI:43474"/>
        <dbReference type="ChEBI" id="CHEBI:456216"/>
        <dbReference type="EC" id="5.6.2.3"/>
    </reaction>
</comment>
<gene>
    <name evidence="7" type="primary">LOC113737266</name>
</gene>
<dbReference type="GO" id="GO:0005524">
    <property type="term" value="F:ATP binding"/>
    <property type="evidence" value="ECO:0007669"/>
    <property type="project" value="UniProtKB-KW"/>
</dbReference>
<dbReference type="PANTHER" id="PTHR10492:SF100">
    <property type="entry name" value="ATP-DEPENDENT DNA HELICASE"/>
    <property type="match status" value="1"/>
</dbReference>
<feature type="compositionally biased region" description="Low complexity" evidence="2">
    <location>
        <begin position="78"/>
        <end position="95"/>
    </location>
</feature>
<feature type="domain" description="DNA helicase Pif1-like DEAD-box helicase" evidence="3">
    <location>
        <begin position="1078"/>
        <end position="1241"/>
    </location>
</feature>
<dbReference type="PANTHER" id="PTHR10492">
    <property type="match status" value="1"/>
</dbReference>
<dbReference type="OrthoDB" id="508102at2759"/>
<organism evidence="6 7">
    <name type="scientific">Coffea arabica</name>
    <name type="common">Arabian coffee</name>
    <dbReference type="NCBI Taxonomy" id="13443"/>
    <lineage>
        <taxon>Eukaryota</taxon>
        <taxon>Viridiplantae</taxon>
        <taxon>Streptophyta</taxon>
        <taxon>Embryophyta</taxon>
        <taxon>Tracheophyta</taxon>
        <taxon>Spermatophyta</taxon>
        <taxon>Magnoliopsida</taxon>
        <taxon>eudicotyledons</taxon>
        <taxon>Gunneridae</taxon>
        <taxon>Pentapetalae</taxon>
        <taxon>asterids</taxon>
        <taxon>lamiids</taxon>
        <taxon>Gentianales</taxon>
        <taxon>Rubiaceae</taxon>
        <taxon>Ixoroideae</taxon>
        <taxon>Gardenieae complex</taxon>
        <taxon>Bertiereae - Coffeeae clade</taxon>
        <taxon>Coffeeae</taxon>
        <taxon>Coffea</taxon>
    </lineage>
</organism>
<keyword evidence="1" id="KW-0067">ATP-binding</keyword>
<dbReference type="Pfam" id="PF14214">
    <property type="entry name" value="Helitron_like_N"/>
    <property type="match status" value="1"/>
</dbReference>
<dbReference type="InterPro" id="IPR010285">
    <property type="entry name" value="DNA_helicase_pif1-like_DEAD"/>
</dbReference>
<dbReference type="SUPFAM" id="SSF52540">
    <property type="entry name" value="P-loop containing nucleoside triphosphate hydrolases"/>
    <property type="match status" value="2"/>
</dbReference>
<keyword evidence="1" id="KW-0227">DNA damage</keyword>
<proteinExistence type="inferred from homology"/>
<dbReference type="GO" id="GO:0006281">
    <property type="term" value="P:DNA repair"/>
    <property type="evidence" value="ECO:0007669"/>
    <property type="project" value="UniProtKB-KW"/>
</dbReference>
<dbReference type="GO" id="GO:0006310">
    <property type="term" value="P:DNA recombination"/>
    <property type="evidence" value="ECO:0007669"/>
    <property type="project" value="UniProtKB-KW"/>
</dbReference>
<feature type="compositionally biased region" description="Polar residues" evidence="2">
    <location>
        <begin position="96"/>
        <end position="117"/>
    </location>
</feature>
<sequence length="1510" mass="172587">MHYANMPKEKKDELLQRRRERYARNKTTDMHPAEASVYSPIPEEQKNRKRQCRKELTALEKLKKIAPTEASTPVCNVPKSIRSPKNSSSSAKEPSTGQCLNSSVPEPCSSEPQPILSNNELTDLFDSISTKLQSSLPVSTNQATVREVHDNSLVDEGTCIVNVAPCASSKHSSGQQIVVNTQLANTGRQRRSKKTSFSRLKQIPTESLVLPDAPKCQHCGAHRFHLEPPNFCCSGGEVSVVHPVMPYTLFRLYSGTDEECIHFRKNARTYNNNLAFTTFAAKYDRKMTKNPQGVYTFRVQGQIYHLLNSLTPNGHPATGIQLYFYDQDEELSQRLNTSPRLRESTLKLLMGILEQNPYTKVFKSLRELPNLDNHSIFLNSNPGLDQRGESGWHYGIPRNTTANKRKRQETDDHSHVALPKIGNAIDLIQKENEVAEEGKKKRETISAREYYCYKLQIRDDDTSMLLHTRRLLQQFSVDIYVKIETSRLEFHRKKQKEIRTEILKGVTDSISSGQTNGGKVGRRIYLPSSFIGGPRDMRRRYIDAMSLVQRFGKPDIFITMTCNRMWKEIQDNLKYGEEAQDRPDLVSRVFRAKLELLKAEVTKKKIFGEVAACVYVIEFQKRGLPHAHMLIILKPEYKPLNLEAYDMIVSAEIPDPSKQPHLYSLVMKHMMHGPCGSLKKDNVCMKDGVCKNHYPKSFSDYTTYTEDGYPHYKRRMDCRCVRVRNHLLDNRWVVPYSPYLLALFDCHLNVEICSTVKLVKYLYKYVYKGHDRVSFYIHSENTFEDVDEILDFQSGRWVAAAEAFWRIFRFTLNEMTPSVYALQVHLPGEQMVSFHRRTNLADLVADVDFSKTMLTEFFYMNQTNKDAQKLNLLYKQFPEFFVWSPNKKRWSKRKRRKVVGRLVTVSPAEGERYFLRLLLSCICGPTSFDCLLIVNGVRMASYREAAFQMGLLQSDTYIEDTLDEAATFQMPSSLRSLFAVMLSFCSPSNPKYLWERYESELSRDYQKNSSLTGYTPQYIRMLVLQEISKFLEQMGKSMDDFHLVPDYLGVTLDQRITKEIETERNIQFTEEDLLLSSKLNAGQKFAYNSIMKQVFSPKKQSFFIDGLGGTGKTFLYRSILATLRSQGYIAIAVASSGVAASILPGGRTAHSRFKIPLDISGNKSCQVSKQSSTAKLLIEAKLILWDEASMAKKETIEAFDMLLKDIMECDDPFGGKLVVFGGDFRQTLPVIKDATRDVLVLSSEGREPEDEDGKISLCKDMTIPYDGKEASLNRLIESVFGDLNVYSSDPYQMINRCILSGTNNAVDDVNQLIIDRFPRDPHTYISSDRTLNERDQGDYEDFLNSLNPKGLPPHKLILKENCPIILLRNLNPMEGLCNGTRLICRELRHNTICAEIAVGQYRGKRVFLPKIPLQTSDSEKNGIPFKRTQFPVKLCFAMTINKSQGQTLDYVGIYLREPVFSHGQLYVAISRAKSSSAVKALIVPATYRDVVTECKTRNVVFHEVLELARQ</sequence>
<dbReference type="GeneID" id="113737266"/>
<feature type="domain" description="Helitron helicase-like" evidence="4">
    <location>
        <begin position="450"/>
        <end position="631"/>
    </location>
</feature>
<dbReference type="Proteomes" id="UP001652660">
    <property type="component" value="Chromosome 3e"/>
</dbReference>
<keyword evidence="6" id="KW-1185">Reference proteome</keyword>
<dbReference type="GO" id="GO:0016787">
    <property type="term" value="F:hydrolase activity"/>
    <property type="evidence" value="ECO:0007669"/>
    <property type="project" value="UniProtKB-KW"/>
</dbReference>
<keyword evidence="1" id="KW-0378">Hydrolase</keyword>
<keyword evidence="1" id="KW-0347">Helicase</keyword>
<comment type="cofactor">
    <cofactor evidence="1">
        <name>Mg(2+)</name>
        <dbReference type="ChEBI" id="CHEBI:18420"/>
    </cofactor>
</comment>
<dbReference type="InterPro" id="IPR025476">
    <property type="entry name" value="Helitron_helicase-like"/>
</dbReference>
<dbReference type="FunFam" id="3.40.50.300:FF:002884">
    <property type="entry name" value="ATP-dependent DNA helicase"/>
    <property type="match status" value="1"/>
</dbReference>
<keyword evidence="1" id="KW-0233">DNA recombination</keyword>
<accession>A0A6P6WY11</accession>
<evidence type="ECO:0000259" key="3">
    <source>
        <dbReference type="Pfam" id="PF05970"/>
    </source>
</evidence>
<dbReference type="GO" id="GO:0000723">
    <property type="term" value="P:telomere maintenance"/>
    <property type="evidence" value="ECO:0007669"/>
    <property type="project" value="InterPro"/>
</dbReference>
<dbReference type="Gene3D" id="3.40.50.300">
    <property type="entry name" value="P-loop containing nucleotide triphosphate hydrolases"/>
    <property type="match status" value="2"/>
</dbReference>
<evidence type="ECO:0000259" key="5">
    <source>
        <dbReference type="Pfam" id="PF21530"/>
    </source>
</evidence>
<dbReference type="EC" id="5.6.2.3" evidence="1"/>
<dbReference type="GO" id="GO:0043139">
    <property type="term" value="F:5'-3' DNA helicase activity"/>
    <property type="evidence" value="ECO:0007669"/>
    <property type="project" value="UniProtKB-EC"/>
</dbReference>
<reference evidence="7" key="2">
    <citation type="submission" date="2025-08" db="UniProtKB">
        <authorList>
            <consortium name="RefSeq"/>
        </authorList>
    </citation>
    <scope>IDENTIFICATION</scope>
    <source>
        <tissue evidence="7">Leaves</tissue>
    </source>
</reference>
<feature type="domain" description="DNA helicase Pif1-like 2B" evidence="5">
    <location>
        <begin position="1341"/>
        <end position="1386"/>
    </location>
</feature>
<feature type="region of interest" description="Disordered" evidence="2">
    <location>
        <begin position="73"/>
        <end position="117"/>
    </location>
</feature>
<evidence type="ECO:0000313" key="6">
    <source>
        <dbReference type="Proteomes" id="UP001652660"/>
    </source>
</evidence>